<feature type="region of interest" description="Disordered" evidence="1">
    <location>
        <begin position="29"/>
        <end position="54"/>
    </location>
</feature>
<evidence type="ECO:0000313" key="2">
    <source>
        <dbReference type="EMBL" id="GBP23909.1"/>
    </source>
</evidence>
<dbReference type="AlphaFoldDB" id="A0A4C1UC38"/>
<gene>
    <name evidence="2" type="ORF">EVAR_86286_1</name>
</gene>
<feature type="compositionally biased region" description="Basic residues" evidence="1">
    <location>
        <begin position="45"/>
        <end position="54"/>
    </location>
</feature>
<dbReference type="EMBL" id="BGZK01000154">
    <property type="protein sequence ID" value="GBP23909.1"/>
    <property type="molecule type" value="Genomic_DNA"/>
</dbReference>
<evidence type="ECO:0000313" key="3">
    <source>
        <dbReference type="Proteomes" id="UP000299102"/>
    </source>
</evidence>
<sequence>MASGRHVAFRQLNFARRISKSITSHEAAALTGANDCPSGRQSGRVPRHQQKPRVGHAHTYGSLFGMVVGDPFAYTTNSSCTPFDPTLDVQTHIFKSRCLRQQIEARRSEDVITDQFLSCYSLGGLFPLKVSLRDFGSVVGPTRVQ</sequence>
<proteinExistence type="predicted"/>
<protein>
    <submittedName>
        <fullName evidence="2">Uncharacterized protein</fullName>
    </submittedName>
</protein>
<comment type="caution">
    <text evidence="2">The sequence shown here is derived from an EMBL/GenBank/DDBJ whole genome shotgun (WGS) entry which is preliminary data.</text>
</comment>
<keyword evidence="3" id="KW-1185">Reference proteome</keyword>
<evidence type="ECO:0000256" key="1">
    <source>
        <dbReference type="SAM" id="MobiDB-lite"/>
    </source>
</evidence>
<reference evidence="2 3" key="1">
    <citation type="journal article" date="2019" name="Commun. Biol.">
        <title>The bagworm genome reveals a unique fibroin gene that provides high tensile strength.</title>
        <authorList>
            <person name="Kono N."/>
            <person name="Nakamura H."/>
            <person name="Ohtoshi R."/>
            <person name="Tomita M."/>
            <person name="Numata K."/>
            <person name="Arakawa K."/>
        </authorList>
    </citation>
    <scope>NUCLEOTIDE SEQUENCE [LARGE SCALE GENOMIC DNA]</scope>
</reference>
<dbReference type="Proteomes" id="UP000299102">
    <property type="component" value="Unassembled WGS sequence"/>
</dbReference>
<name>A0A4C1UC38_EUMVA</name>
<accession>A0A4C1UC38</accession>
<organism evidence="2 3">
    <name type="scientific">Eumeta variegata</name>
    <name type="common">Bagworm moth</name>
    <name type="synonym">Eumeta japonica</name>
    <dbReference type="NCBI Taxonomy" id="151549"/>
    <lineage>
        <taxon>Eukaryota</taxon>
        <taxon>Metazoa</taxon>
        <taxon>Ecdysozoa</taxon>
        <taxon>Arthropoda</taxon>
        <taxon>Hexapoda</taxon>
        <taxon>Insecta</taxon>
        <taxon>Pterygota</taxon>
        <taxon>Neoptera</taxon>
        <taxon>Endopterygota</taxon>
        <taxon>Lepidoptera</taxon>
        <taxon>Glossata</taxon>
        <taxon>Ditrysia</taxon>
        <taxon>Tineoidea</taxon>
        <taxon>Psychidae</taxon>
        <taxon>Oiketicinae</taxon>
        <taxon>Eumeta</taxon>
    </lineage>
</organism>